<evidence type="ECO:0000313" key="4">
    <source>
        <dbReference type="Proteomes" id="UP001168821"/>
    </source>
</evidence>
<keyword evidence="1" id="KW-0175">Coiled coil</keyword>
<organism evidence="3 4">
    <name type="scientific">Zophobas morio</name>
    <dbReference type="NCBI Taxonomy" id="2755281"/>
    <lineage>
        <taxon>Eukaryota</taxon>
        <taxon>Metazoa</taxon>
        <taxon>Ecdysozoa</taxon>
        <taxon>Arthropoda</taxon>
        <taxon>Hexapoda</taxon>
        <taxon>Insecta</taxon>
        <taxon>Pterygota</taxon>
        <taxon>Neoptera</taxon>
        <taxon>Endopterygota</taxon>
        <taxon>Coleoptera</taxon>
        <taxon>Polyphaga</taxon>
        <taxon>Cucujiformia</taxon>
        <taxon>Tenebrionidae</taxon>
        <taxon>Zophobas</taxon>
    </lineage>
</organism>
<evidence type="ECO:0000256" key="1">
    <source>
        <dbReference type="SAM" id="Coils"/>
    </source>
</evidence>
<feature type="compositionally biased region" description="Polar residues" evidence="2">
    <location>
        <begin position="1"/>
        <end position="11"/>
    </location>
</feature>
<dbReference type="AlphaFoldDB" id="A0AA38HJD3"/>
<proteinExistence type="predicted"/>
<feature type="region of interest" description="Disordered" evidence="2">
    <location>
        <begin position="1"/>
        <end position="33"/>
    </location>
</feature>
<sequence length="123" mass="14511">MRKTQVDNGSTIRKKDQHSDSESSWLQEGHTFNGKSWVPKKHLVKEDYKEKVEKLKAKSALKLRKKDEEIAEKNETIEKLYSVLQLLENKEKEIKKELESKEKEFAEYRSVCNSKLKAMARNK</sequence>
<comment type="caution">
    <text evidence="3">The sequence shown here is derived from an EMBL/GenBank/DDBJ whole genome shotgun (WGS) entry which is preliminary data.</text>
</comment>
<reference evidence="3" key="1">
    <citation type="journal article" date="2023" name="G3 (Bethesda)">
        <title>Whole genome assemblies of Zophobas morio and Tenebrio molitor.</title>
        <authorList>
            <person name="Kaur S."/>
            <person name="Stinson S.A."/>
            <person name="diCenzo G.C."/>
        </authorList>
    </citation>
    <scope>NUCLEOTIDE SEQUENCE</scope>
    <source>
        <strain evidence="3">QUZm001</strain>
    </source>
</reference>
<accession>A0AA38HJD3</accession>
<protein>
    <submittedName>
        <fullName evidence="3">Uncharacterized protein</fullName>
    </submittedName>
</protein>
<evidence type="ECO:0000256" key="2">
    <source>
        <dbReference type="SAM" id="MobiDB-lite"/>
    </source>
</evidence>
<evidence type="ECO:0000313" key="3">
    <source>
        <dbReference type="EMBL" id="KAJ3636278.1"/>
    </source>
</evidence>
<keyword evidence="4" id="KW-1185">Reference proteome</keyword>
<dbReference type="EMBL" id="JALNTZ010000299">
    <property type="protein sequence ID" value="KAJ3636278.1"/>
    <property type="molecule type" value="Genomic_DNA"/>
</dbReference>
<dbReference type="Proteomes" id="UP001168821">
    <property type="component" value="Unassembled WGS sequence"/>
</dbReference>
<feature type="coiled-coil region" evidence="1">
    <location>
        <begin position="45"/>
        <end position="111"/>
    </location>
</feature>
<gene>
    <name evidence="3" type="ORF">Zmor_009079</name>
</gene>
<name>A0AA38HJD3_9CUCU</name>